<evidence type="ECO:0000313" key="2">
    <source>
        <dbReference type="EMBL" id="SDT55387.1"/>
    </source>
</evidence>
<evidence type="ECO:0000256" key="1">
    <source>
        <dbReference type="SAM" id="Phobius"/>
    </source>
</evidence>
<reference evidence="2 3" key="1">
    <citation type="submission" date="2016-10" db="EMBL/GenBank/DDBJ databases">
        <authorList>
            <person name="de Groot N.N."/>
        </authorList>
    </citation>
    <scope>NUCLEOTIDE SEQUENCE [LARGE SCALE GENOMIC DNA]</scope>
    <source>
        <strain evidence="2 3">LMG 26867</strain>
    </source>
</reference>
<accession>A0A1H2BBF6</accession>
<feature type="transmembrane region" description="Helical" evidence="1">
    <location>
        <begin position="115"/>
        <end position="136"/>
    </location>
</feature>
<dbReference type="PROSITE" id="PS51257">
    <property type="entry name" value="PROKAR_LIPOPROTEIN"/>
    <property type="match status" value="1"/>
</dbReference>
<proteinExistence type="predicted"/>
<keyword evidence="1" id="KW-1133">Transmembrane helix</keyword>
<feature type="transmembrane region" description="Helical" evidence="1">
    <location>
        <begin position="9"/>
        <end position="30"/>
    </location>
</feature>
<dbReference type="AlphaFoldDB" id="A0A1H2BBF6"/>
<evidence type="ECO:0000313" key="3">
    <source>
        <dbReference type="Proteomes" id="UP000198481"/>
    </source>
</evidence>
<feature type="transmembrane region" description="Helical" evidence="1">
    <location>
        <begin position="84"/>
        <end position="103"/>
    </location>
</feature>
<name>A0A1H2BBF6_9PSED</name>
<keyword evidence="1" id="KW-0472">Membrane</keyword>
<feature type="transmembrane region" description="Helical" evidence="1">
    <location>
        <begin position="42"/>
        <end position="63"/>
    </location>
</feature>
<gene>
    <name evidence="2" type="ORF">SAMN05216222_5055</name>
</gene>
<sequence length="144" mass="16369">MMKMKDIQYYIWVCSMVFGCAGFYTVIIVGGVKQFISVDSSFFQMIQVVAFLIMSVCGLFFYIPRLRNVWLGGTMEEKYLSLPGSWIGIVLGSATGTMIFLPQVQKIQVVSHMPVVLMAVILFFFFALILMVFSFLNKASRRAR</sequence>
<organism evidence="2 3">
    <name type="scientific">Pseudomonas prosekii</name>
    <dbReference type="NCBI Taxonomy" id="1148509"/>
    <lineage>
        <taxon>Bacteria</taxon>
        <taxon>Pseudomonadati</taxon>
        <taxon>Pseudomonadota</taxon>
        <taxon>Gammaproteobacteria</taxon>
        <taxon>Pseudomonadales</taxon>
        <taxon>Pseudomonadaceae</taxon>
        <taxon>Pseudomonas</taxon>
    </lineage>
</organism>
<dbReference type="Proteomes" id="UP000198481">
    <property type="component" value="Chromosome I"/>
</dbReference>
<keyword evidence="1" id="KW-0812">Transmembrane</keyword>
<protein>
    <submittedName>
        <fullName evidence="2">Uncharacterized protein</fullName>
    </submittedName>
</protein>
<dbReference type="RefSeq" id="WP_092280356.1">
    <property type="nucleotide sequence ID" value="NZ_LT629762.1"/>
</dbReference>
<dbReference type="EMBL" id="LT629762">
    <property type="protein sequence ID" value="SDT55387.1"/>
    <property type="molecule type" value="Genomic_DNA"/>
</dbReference>